<protein>
    <submittedName>
        <fullName evidence="2">Uncharacterized membrane protein</fullName>
    </submittedName>
</protein>
<dbReference type="EMBL" id="FQXM01000002">
    <property type="protein sequence ID" value="SHH14157.1"/>
    <property type="molecule type" value="Genomic_DNA"/>
</dbReference>
<dbReference type="InterPro" id="IPR010540">
    <property type="entry name" value="CmpB_TMEM229"/>
</dbReference>
<keyword evidence="3" id="KW-1185">Reference proteome</keyword>
<dbReference type="STRING" id="1121316.SAMN02745207_00134"/>
<dbReference type="Proteomes" id="UP000184447">
    <property type="component" value="Unassembled WGS sequence"/>
</dbReference>
<accession>A0A1M5QJ48</accession>
<dbReference type="Pfam" id="PF06541">
    <property type="entry name" value="ABC_trans_CmpB"/>
    <property type="match status" value="1"/>
</dbReference>
<organism evidence="2 3">
    <name type="scientific">Clostridium grantii DSM 8605</name>
    <dbReference type="NCBI Taxonomy" id="1121316"/>
    <lineage>
        <taxon>Bacteria</taxon>
        <taxon>Bacillati</taxon>
        <taxon>Bacillota</taxon>
        <taxon>Clostridia</taxon>
        <taxon>Eubacteriales</taxon>
        <taxon>Clostridiaceae</taxon>
        <taxon>Clostridium</taxon>
    </lineage>
</organism>
<dbReference type="AlphaFoldDB" id="A0A1M5QJ48"/>
<keyword evidence="1" id="KW-0812">Transmembrane</keyword>
<dbReference type="OrthoDB" id="9789229at2"/>
<feature type="transmembrane region" description="Helical" evidence="1">
    <location>
        <begin position="6"/>
        <end position="25"/>
    </location>
</feature>
<gene>
    <name evidence="2" type="ORF">SAMN02745207_00134</name>
</gene>
<keyword evidence="1" id="KW-0472">Membrane</keyword>
<feature type="transmembrane region" description="Helical" evidence="1">
    <location>
        <begin position="69"/>
        <end position="94"/>
    </location>
</feature>
<reference evidence="2 3" key="1">
    <citation type="submission" date="2016-11" db="EMBL/GenBank/DDBJ databases">
        <authorList>
            <person name="Jaros S."/>
            <person name="Januszkiewicz K."/>
            <person name="Wedrychowicz H."/>
        </authorList>
    </citation>
    <scope>NUCLEOTIDE SEQUENCE [LARGE SCALE GENOMIC DNA]</scope>
    <source>
        <strain evidence="2 3">DSM 8605</strain>
    </source>
</reference>
<proteinExistence type="predicted"/>
<dbReference type="RefSeq" id="WP_073335947.1">
    <property type="nucleotide sequence ID" value="NZ_FQXM01000002.1"/>
</dbReference>
<feature type="transmembrane region" description="Helical" evidence="1">
    <location>
        <begin position="115"/>
        <end position="135"/>
    </location>
</feature>
<keyword evidence="1" id="KW-1133">Transmembrane helix</keyword>
<feature type="transmembrane region" description="Helical" evidence="1">
    <location>
        <begin position="150"/>
        <end position="170"/>
    </location>
</feature>
<evidence type="ECO:0000313" key="3">
    <source>
        <dbReference type="Proteomes" id="UP000184447"/>
    </source>
</evidence>
<sequence length="311" mass="36193">MSIYSLLFQFLIYGYVGWIWESSYVSFKQKKVINRGFLHGPIIPIYACSIITILLSVESIQSLLPTINWIRIITCIIYIGFVCTLWEYTVSYLLEMIFSTRWWDYSGRRYNLNGRVALGISFGWSIGGFLIWYFINPLVEKLIKIIPYEIGSTVLGIVYGALIIDILLTVKELISLRKAMVKLHMISKELSGKVVYSIESLSGEIEIRKEQIKETLEQKRGEFSEAFEGRKEAFKDSVGSNKEKVIEQIIYLKGKSGVKLTETQNVLLRRFNGELERTVHYSRFFKVYPKAESKKFENLIEVLRVKRRKEL</sequence>
<name>A0A1M5QJ48_9CLOT</name>
<feature type="transmembrane region" description="Helical" evidence="1">
    <location>
        <begin position="37"/>
        <end position="57"/>
    </location>
</feature>
<evidence type="ECO:0000313" key="2">
    <source>
        <dbReference type="EMBL" id="SHH14157.1"/>
    </source>
</evidence>
<evidence type="ECO:0000256" key="1">
    <source>
        <dbReference type="SAM" id="Phobius"/>
    </source>
</evidence>